<evidence type="ECO:0000313" key="4">
    <source>
        <dbReference type="EMBL" id="TRZ33580.1"/>
    </source>
</evidence>
<dbReference type="Proteomes" id="UP001260773">
    <property type="component" value="Unassembled WGS sequence"/>
</dbReference>
<organism evidence="4 6">
    <name type="scientific">Enterococcus avium</name>
    <name type="common">Streptococcus avium</name>
    <dbReference type="NCBI Taxonomy" id="33945"/>
    <lineage>
        <taxon>Bacteria</taxon>
        <taxon>Bacillati</taxon>
        <taxon>Bacillota</taxon>
        <taxon>Bacilli</taxon>
        <taxon>Lactobacillales</taxon>
        <taxon>Enterococcaceae</taxon>
        <taxon>Enterococcus</taxon>
    </lineage>
</organism>
<evidence type="ECO:0000313" key="7">
    <source>
        <dbReference type="Proteomes" id="UP001264335"/>
    </source>
</evidence>
<evidence type="ECO:0000313" key="2">
    <source>
        <dbReference type="EMBL" id="MDT2515601.1"/>
    </source>
</evidence>
<protein>
    <submittedName>
        <fullName evidence="4">Uncharacterized protein</fullName>
    </submittedName>
</protein>
<accession>A0A2N8PWQ5</accession>
<dbReference type="Proteomes" id="UP001264335">
    <property type="component" value="Unassembled WGS sequence"/>
</dbReference>
<dbReference type="AlphaFoldDB" id="A0A2N8PWQ5"/>
<sequence>MVSPKKVTSPKEKLELLHVIEDGTKTGKGYSIAKLRWKNTEAYGIRYDGDNEEDKGFPTTGRGYQAAWFILPEAVAYPYLKSLIVQRDIDSRIDSLITDNSE</sequence>
<reference evidence="3 5" key="2">
    <citation type="submission" date="2018-12" db="EMBL/GenBank/DDBJ databases">
        <title>A novel vanA-carrying plasmid in a clinical isolate of Enterococcus avium.</title>
        <authorList>
            <person name="Bernasconi O.J."/>
            <person name="Luzzaro F."/>
            <person name="Endimiani A."/>
        </authorList>
    </citation>
    <scope>NUCLEOTIDE SEQUENCE [LARGE SCALE GENOMIC DNA]</scope>
    <source>
        <strain evidence="3 5">LC0559/18</strain>
    </source>
</reference>
<reference evidence="4 6" key="1">
    <citation type="submission" date="2017-10" db="EMBL/GenBank/DDBJ databases">
        <title>FDA dAtabase for Regulatory Grade micrObial Sequences (FDA-ARGOS): Supporting development and validation of Infectious Disease Dx tests.</title>
        <authorList>
            <person name="Campos J."/>
            <person name="Goldberg B."/>
            <person name="Tallon L.J."/>
            <person name="Sadzewicz L."/>
            <person name="Sengamalay N."/>
            <person name="Ott S."/>
            <person name="Godinez A."/>
            <person name="Nagaraj S."/>
            <person name="Vyas G."/>
            <person name="Aluvathingal J."/>
            <person name="Nadendla S."/>
            <person name="Geyer C."/>
            <person name="Nandy P."/>
            <person name="Hobson J."/>
            <person name="Sichtig H."/>
        </authorList>
    </citation>
    <scope>NUCLEOTIDE SEQUENCE [LARGE SCALE GENOMIC DNA]</scope>
    <source>
        <strain evidence="4 6">FDAARGOS_185</strain>
    </source>
</reference>
<reference evidence="1 7" key="3">
    <citation type="submission" date="2023-03" db="EMBL/GenBank/DDBJ databases">
        <authorList>
            <person name="Shen W."/>
            <person name="Cai J."/>
        </authorList>
    </citation>
    <scope>NUCLEOTIDE SEQUENCE</scope>
    <source>
        <strain evidence="1">P33-2</strain>
        <strain evidence="2 7">Y2</strain>
    </source>
</reference>
<dbReference type="Proteomes" id="UP000288388">
    <property type="component" value="Unassembled WGS sequence"/>
</dbReference>
<proteinExistence type="predicted"/>
<dbReference type="EMBL" id="PDXQ01000001">
    <property type="protein sequence ID" value="TRZ33580.1"/>
    <property type="molecule type" value="Genomic_DNA"/>
</dbReference>
<comment type="caution">
    <text evidence="4">The sequence shown here is derived from an EMBL/GenBank/DDBJ whole genome shotgun (WGS) entry which is preliminary data.</text>
</comment>
<dbReference type="Proteomes" id="UP000316316">
    <property type="component" value="Unassembled WGS sequence"/>
</dbReference>
<dbReference type="GeneID" id="69568508"/>
<dbReference type="EMBL" id="RYZS01000001">
    <property type="protein sequence ID" value="RVU95824.1"/>
    <property type="molecule type" value="Genomic_DNA"/>
</dbReference>
<evidence type="ECO:0000313" key="5">
    <source>
        <dbReference type="Proteomes" id="UP000288388"/>
    </source>
</evidence>
<evidence type="ECO:0000313" key="1">
    <source>
        <dbReference type="EMBL" id="MDT2403988.1"/>
    </source>
</evidence>
<dbReference type="EMBL" id="JARPWY010000048">
    <property type="protein sequence ID" value="MDT2515601.1"/>
    <property type="molecule type" value="Genomic_DNA"/>
</dbReference>
<evidence type="ECO:0000313" key="6">
    <source>
        <dbReference type="Proteomes" id="UP000316316"/>
    </source>
</evidence>
<gene>
    <name evidence="4" type="ORF">AUF17_05595</name>
    <name evidence="3" type="ORF">EK398_13770</name>
    <name evidence="1" type="ORF">P7D43_16605</name>
    <name evidence="2" type="ORF">P7D79_15345</name>
</gene>
<dbReference type="EMBL" id="JARPWH010000074">
    <property type="protein sequence ID" value="MDT2403988.1"/>
    <property type="molecule type" value="Genomic_DNA"/>
</dbReference>
<name>A0A2N8PWQ5_ENTAV</name>
<evidence type="ECO:0000313" key="3">
    <source>
        <dbReference type="EMBL" id="RVU95824.1"/>
    </source>
</evidence>
<dbReference type="RefSeq" id="WP_016181967.1">
    <property type="nucleotide sequence ID" value="NZ_CAAKNX010000083.1"/>
</dbReference>